<dbReference type="AlphaFoldDB" id="A0A5D4JL19"/>
<proteinExistence type="predicted"/>
<dbReference type="EMBL" id="VSZQ01000007">
    <property type="protein sequence ID" value="TYR66167.1"/>
    <property type="molecule type" value="Genomic_DNA"/>
</dbReference>
<evidence type="ECO:0000313" key="2">
    <source>
        <dbReference type="Proteomes" id="UP000323242"/>
    </source>
</evidence>
<dbReference type="RefSeq" id="WP_030588296.1">
    <property type="nucleotide sequence ID" value="NZ_VSZQ01000007.1"/>
</dbReference>
<protein>
    <submittedName>
        <fullName evidence="1">Uncharacterized protein</fullName>
    </submittedName>
</protein>
<sequence length="80" mass="8425">MPVPNTSNATFAAACALVRAGAAQDEEALRALLDTRDRDELVQLALATGALAQLLGLVVHQGDRAALDAHLTQILLNQHN</sequence>
<keyword evidence="2" id="KW-1185">Reference proteome</keyword>
<comment type="caution">
    <text evidence="1">The sequence shown here is derived from an EMBL/GenBank/DDBJ whole genome shotgun (WGS) entry which is preliminary data.</text>
</comment>
<name>A0A5D4JL19_9ACTN</name>
<evidence type="ECO:0000313" key="1">
    <source>
        <dbReference type="EMBL" id="TYR66167.1"/>
    </source>
</evidence>
<accession>A0A5D4JL19</accession>
<reference evidence="1 2" key="1">
    <citation type="submission" date="2019-08" db="EMBL/GenBank/DDBJ databases">
        <title>Draft genome for granaticin producer strain Streptomyces parvus C05.</title>
        <authorList>
            <person name="Gonzalez-Pimentel J.L."/>
        </authorList>
    </citation>
    <scope>NUCLEOTIDE SEQUENCE [LARGE SCALE GENOMIC DNA]</scope>
    <source>
        <strain evidence="1 2">C05</strain>
    </source>
</reference>
<gene>
    <name evidence="1" type="ORF">FY004_02345</name>
</gene>
<dbReference type="Proteomes" id="UP000323242">
    <property type="component" value="Unassembled WGS sequence"/>
</dbReference>
<organism evidence="1 2">
    <name type="scientific">Streptomyces parvus</name>
    <dbReference type="NCBI Taxonomy" id="66428"/>
    <lineage>
        <taxon>Bacteria</taxon>
        <taxon>Bacillati</taxon>
        <taxon>Actinomycetota</taxon>
        <taxon>Actinomycetes</taxon>
        <taxon>Kitasatosporales</taxon>
        <taxon>Streptomycetaceae</taxon>
        <taxon>Streptomyces</taxon>
    </lineage>
</organism>